<keyword evidence="2" id="KW-1185">Reference proteome</keyword>
<dbReference type="PANTHER" id="PTHR22955:SF65">
    <property type="entry name" value="INTEGRASE CATALYTIC DOMAIN-CONTAINING PROTEIN"/>
    <property type="match status" value="1"/>
</dbReference>
<dbReference type="OrthoDB" id="6431403at2759"/>
<dbReference type="PANTHER" id="PTHR22955">
    <property type="entry name" value="RETROTRANSPOSON"/>
    <property type="match status" value="1"/>
</dbReference>
<feature type="non-terminal residue" evidence="1">
    <location>
        <position position="1"/>
    </location>
</feature>
<accession>A0A6S7JKS8</accession>
<reference evidence="1" key="1">
    <citation type="submission" date="2020-04" db="EMBL/GenBank/DDBJ databases">
        <authorList>
            <person name="Alioto T."/>
            <person name="Alioto T."/>
            <person name="Gomez Garrido J."/>
        </authorList>
    </citation>
    <scope>NUCLEOTIDE SEQUENCE</scope>
    <source>
        <strain evidence="1">A484AB</strain>
    </source>
</reference>
<gene>
    <name evidence="1" type="ORF">PACLA_8A029377</name>
</gene>
<dbReference type="EMBL" id="CACRXK020016257">
    <property type="protein sequence ID" value="CAB4029570.1"/>
    <property type="molecule type" value="Genomic_DNA"/>
</dbReference>
<sequence length="210" mass="24106">TSEHKSSEGELSKINLLADTSPELRATEKLQEKSSEVKILGLNWNTERDCFSFDVNNKPWRQYVQHRVNEIRRLSAKEKWRFCPGELNPADIPSRGCAVKELVNNKSWWNGPEFLKENPESWPKSATTNTNELADKELLKHPPVVTSSLPCVSKNVSRVANLENIIDIERYSTNLLRVDCNCDEIREITETKGECSYKAFNRGRIEDGRN</sequence>
<name>A0A6S7JKS8_PARCT</name>
<proteinExistence type="predicted"/>
<comment type="caution">
    <text evidence="1">The sequence shown here is derived from an EMBL/GenBank/DDBJ whole genome shotgun (WGS) entry which is preliminary data.</text>
</comment>
<protein>
    <submittedName>
        <fullName evidence="1">Uncharacterized protein</fullName>
    </submittedName>
</protein>
<evidence type="ECO:0000313" key="2">
    <source>
        <dbReference type="Proteomes" id="UP001152795"/>
    </source>
</evidence>
<organism evidence="1 2">
    <name type="scientific">Paramuricea clavata</name>
    <name type="common">Red gorgonian</name>
    <name type="synonym">Violescent sea-whip</name>
    <dbReference type="NCBI Taxonomy" id="317549"/>
    <lineage>
        <taxon>Eukaryota</taxon>
        <taxon>Metazoa</taxon>
        <taxon>Cnidaria</taxon>
        <taxon>Anthozoa</taxon>
        <taxon>Octocorallia</taxon>
        <taxon>Malacalcyonacea</taxon>
        <taxon>Plexauridae</taxon>
        <taxon>Paramuricea</taxon>
    </lineage>
</organism>
<dbReference type="AlphaFoldDB" id="A0A6S7JKS8"/>
<evidence type="ECO:0000313" key="1">
    <source>
        <dbReference type="EMBL" id="CAB4029570.1"/>
    </source>
</evidence>
<dbReference type="Proteomes" id="UP001152795">
    <property type="component" value="Unassembled WGS sequence"/>
</dbReference>